<evidence type="ECO:0000313" key="4">
    <source>
        <dbReference type="Proteomes" id="UP001152300"/>
    </source>
</evidence>
<feature type="region of interest" description="Disordered" evidence="1">
    <location>
        <begin position="816"/>
        <end position="842"/>
    </location>
</feature>
<dbReference type="NCBIfam" id="TIGR03696">
    <property type="entry name" value="Rhs_assc_core"/>
    <property type="match status" value="1"/>
</dbReference>
<comment type="caution">
    <text evidence="3">The sequence shown here is derived from an EMBL/GenBank/DDBJ whole genome shotgun (WGS) entry which is preliminary data.</text>
</comment>
<evidence type="ECO:0000313" key="3">
    <source>
        <dbReference type="EMBL" id="KAJ8062591.1"/>
    </source>
</evidence>
<evidence type="ECO:0000256" key="1">
    <source>
        <dbReference type="SAM" id="MobiDB-lite"/>
    </source>
</evidence>
<name>A0A9X0AGZ7_9HELO</name>
<keyword evidence="2" id="KW-0812">Transmembrane</keyword>
<proteinExistence type="predicted"/>
<protein>
    <submittedName>
        <fullName evidence="3">Uncharacterized protein</fullName>
    </submittedName>
</protein>
<gene>
    <name evidence="3" type="ORF">OCU04_009115</name>
</gene>
<dbReference type="Proteomes" id="UP001152300">
    <property type="component" value="Unassembled WGS sequence"/>
</dbReference>
<reference evidence="3" key="1">
    <citation type="submission" date="2022-11" db="EMBL/GenBank/DDBJ databases">
        <title>Genome Resource of Sclerotinia nivalis Strain SnTB1, a Plant Pathogen Isolated from American Ginseng.</title>
        <authorList>
            <person name="Fan S."/>
        </authorList>
    </citation>
    <scope>NUCLEOTIDE SEQUENCE</scope>
    <source>
        <strain evidence="3">SnTB1</strain>
    </source>
</reference>
<dbReference type="PANTHER" id="PTHR32305:SF15">
    <property type="entry name" value="PROTEIN RHSA-RELATED"/>
    <property type="match status" value="1"/>
</dbReference>
<dbReference type="EMBL" id="JAPEIS010000010">
    <property type="protein sequence ID" value="KAJ8062591.1"/>
    <property type="molecule type" value="Genomic_DNA"/>
</dbReference>
<dbReference type="OrthoDB" id="442731at2759"/>
<sequence>MSTNPIYSQSFNFNSFIQKGVDPRTGQYTCTVNIYETPTQARNCPSFKLSLTFNPLNTQNVGLGQGWSFTLPSYEHRQANPTVNLSTGESYQVTETSGSLFTKDQKLKSSQVKKLEADSYQFTYKSGQIEILSNFNNSYKKSIPVELYATAGRCLSFTWVRSGEQPLLEKIQQGSEVLLEVKYEDSQTEITRAPNTSEASTFILTLRNNQLDELCLPLEGSPSWKFVYTAFGHLQNVTSPSGLIEELQYKEQGHRMPPGAPYQAIPYVISHTARPGNGQPPIKDGEDNLYLTLDDYQYTATVQVEGGAETKHTYNKYHLLISSEQQKGTKQIIQTITYHAIPFVDFEDQPAQYQLPKTVETTYQDTVNQASRIETSHQVFDDWGNPTQEIKTNGITTNRVYYLPTGEDGCPADPHGFQRYIKTETVIPAASSHQAPTRIEYYTYSQIPTATGAKTSYFVAVQQRQTLEDGQLLTTTDHSYINQTETKDHGRLQQQVTRLIDQYPTTQGWTYTYPDSNQLKQARTTTTFDASTVGEGISYSMWSGLALTHESEVGISDLYTYDNLGRLIKAVTSPGTPFEAVIQNEYTFLGDINGSRKTVTDAKGVQTHYITDGLERLNQVEKQDDTGTFRLIQENSYNAQGQRITTAEVDWFQAEGGGQPTEQQSSKSMEYDDWGKLCKVTESSGLVTLSLTDPITQTKIEGIEGEGMVKTQLNIFDVPVQTALCKSDDTVYSKIDYTYDGLGRLVSQTDQLGRTTEYKADSFDRIVETIWPNNRVVKTQYANQTTAVLPMSMELNGNTVGEQSFDGLGRVTRRTVGTRTTSQSYEGVSPEPACITSPRGDQHNLTYEPALDYVPTGLTRSDNLTTDTYQYDAQTAVPIQFMNSYSTNDLQYFPSGLLSQEKIQTSGGQVFSAEYIYSMSGKLQHYTDVNGKTHEIQYDACGRPQTIVQGQLKVSLVYDNASRVSESCVEDGASNSQIKLSLSYDDFGREIKRSVSKGGTTLLYHLSQAYGESGLITSRRKEEGNGDVSRDESFEYDIHNRLVNYKCQGNQPPTDQQGHQLQSQGFIFDDYDNISQCLTVFQNGSSNTAVYSFSAREPTQLIKITNTHPDYPPGVDLDYGENGCLARDEQGRILQYNNMSRLIAVSDANNQILAEYQYDGTGKLVCQQVPGEADTCLFYRDSLIVAVCKGDRKTSFLSNESEYWGETISENNQITTNLWASDGQQSITTIMNTGAPDQTQHREYTPYCFSDLSAGASIGFNGQWRDPVTGWYHLGNGYRVYNPVLMRFHTPDPSSPFTSGEINPYSYCLRDPINQVDPSGHFSLFGIHFGFKDLIMAIFGIIVGIAVGILTAGAGFAIEVGVGLAAGVASDVTSGVIGDLAEGKGPTWKSVGMDALGGLIGGIGGELGGAVLKQGMRMVKAAPMVIKRALGRSGSAAITKPLAGEAGKSLAAIAKSSIRGAAREFIPAQVAARGALYGIDPPSDENSESQAGSQALPSSGDKVGAPSKPLGNHGPAQIGSHPFYFERGSSIARDTIRPAKKEGVDASAHIMTMLTNSYGSETGAGQSFVTNLLNREARVAYGPLTADPSKRDSGSKQH</sequence>
<dbReference type="NCBIfam" id="TIGR01643">
    <property type="entry name" value="YD_repeat_2x"/>
    <property type="match status" value="1"/>
</dbReference>
<dbReference type="InterPro" id="IPR006530">
    <property type="entry name" value="YD"/>
</dbReference>
<feature type="compositionally biased region" description="Polar residues" evidence="1">
    <location>
        <begin position="1488"/>
        <end position="1497"/>
    </location>
</feature>
<keyword evidence="4" id="KW-1185">Reference proteome</keyword>
<feature type="region of interest" description="Disordered" evidence="1">
    <location>
        <begin position="1477"/>
        <end position="1522"/>
    </location>
</feature>
<organism evidence="3 4">
    <name type="scientific">Sclerotinia nivalis</name>
    <dbReference type="NCBI Taxonomy" id="352851"/>
    <lineage>
        <taxon>Eukaryota</taxon>
        <taxon>Fungi</taxon>
        <taxon>Dikarya</taxon>
        <taxon>Ascomycota</taxon>
        <taxon>Pezizomycotina</taxon>
        <taxon>Leotiomycetes</taxon>
        <taxon>Helotiales</taxon>
        <taxon>Sclerotiniaceae</taxon>
        <taxon>Sclerotinia</taxon>
    </lineage>
</organism>
<evidence type="ECO:0000256" key="2">
    <source>
        <dbReference type="SAM" id="Phobius"/>
    </source>
</evidence>
<dbReference type="PANTHER" id="PTHR32305">
    <property type="match status" value="1"/>
</dbReference>
<dbReference type="InterPro" id="IPR050708">
    <property type="entry name" value="T6SS_VgrG/RHS"/>
</dbReference>
<accession>A0A9X0AGZ7</accession>
<feature type="transmembrane region" description="Helical" evidence="2">
    <location>
        <begin position="1334"/>
        <end position="1358"/>
    </location>
</feature>
<dbReference type="Gene3D" id="2.180.10.10">
    <property type="entry name" value="RHS repeat-associated core"/>
    <property type="match status" value="2"/>
</dbReference>
<keyword evidence="2" id="KW-0472">Membrane</keyword>
<keyword evidence="2" id="KW-1133">Transmembrane helix</keyword>
<dbReference type="InterPro" id="IPR022385">
    <property type="entry name" value="Rhs_assc_core"/>
</dbReference>